<reference evidence="1 2" key="1">
    <citation type="submission" date="2016-11" db="EMBL/GenBank/DDBJ databases">
        <title>Trade-off between light-utilization and light-protection in marine flavobacteria.</title>
        <authorList>
            <person name="Kumagai Y."/>
        </authorList>
    </citation>
    <scope>NUCLEOTIDE SEQUENCE [LARGE SCALE GENOMIC DNA]</scope>
    <source>
        <strain evidence="1 2">NBRC 107125</strain>
    </source>
</reference>
<dbReference type="RefSeq" id="WP_085758057.1">
    <property type="nucleotide sequence ID" value="NZ_CP019343.1"/>
</dbReference>
<organism evidence="1 2">
    <name type="scientific">Oceanicoccus sagamiensis</name>
    <dbReference type="NCBI Taxonomy" id="716816"/>
    <lineage>
        <taxon>Bacteria</taxon>
        <taxon>Pseudomonadati</taxon>
        <taxon>Pseudomonadota</taxon>
        <taxon>Gammaproteobacteria</taxon>
        <taxon>Cellvibrionales</taxon>
        <taxon>Spongiibacteraceae</taxon>
        <taxon>Oceanicoccus</taxon>
    </lineage>
</organism>
<keyword evidence="2" id="KW-1185">Reference proteome</keyword>
<proteinExistence type="predicted"/>
<evidence type="ECO:0000313" key="2">
    <source>
        <dbReference type="Proteomes" id="UP000193450"/>
    </source>
</evidence>
<sequence length="100" mass="11791">MNSESKSDFCALIREVVLSEITFDIFYERIDKFPDKNFLQEEVVLDIYHAIQHFSIDGELDIDRKGDNKKALDKILEIVDCFENETVENTQLLIKQFFLL</sequence>
<dbReference type="KEGG" id="osg:BST96_07255"/>
<accession>A0A1X9N755</accession>
<evidence type="ECO:0000313" key="1">
    <source>
        <dbReference type="EMBL" id="ARN73930.1"/>
    </source>
</evidence>
<dbReference type="Proteomes" id="UP000193450">
    <property type="component" value="Chromosome"/>
</dbReference>
<gene>
    <name evidence="1" type="ORF">BST96_07255</name>
</gene>
<name>A0A1X9N755_9GAMM</name>
<evidence type="ECO:0008006" key="3">
    <source>
        <dbReference type="Google" id="ProtNLM"/>
    </source>
</evidence>
<dbReference type="EMBL" id="CP019343">
    <property type="protein sequence ID" value="ARN73930.1"/>
    <property type="molecule type" value="Genomic_DNA"/>
</dbReference>
<protein>
    <recommendedName>
        <fullName evidence="3">Colicin D immunity protein domain-containing protein</fullName>
    </recommendedName>
</protein>
<dbReference type="AlphaFoldDB" id="A0A1X9N755"/>